<accession>A0A6V7U8X7</accession>
<evidence type="ECO:0000313" key="1">
    <source>
        <dbReference type="EMBL" id="CAD2149555.1"/>
    </source>
</evidence>
<evidence type="ECO:0000313" key="2">
    <source>
        <dbReference type="Proteomes" id="UP000580250"/>
    </source>
</evidence>
<name>A0A6V7U8X7_MELEN</name>
<organism evidence="1 2">
    <name type="scientific">Meloidogyne enterolobii</name>
    <name type="common">Root-knot nematode worm</name>
    <name type="synonym">Meloidogyne mayaguensis</name>
    <dbReference type="NCBI Taxonomy" id="390850"/>
    <lineage>
        <taxon>Eukaryota</taxon>
        <taxon>Metazoa</taxon>
        <taxon>Ecdysozoa</taxon>
        <taxon>Nematoda</taxon>
        <taxon>Chromadorea</taxon>
        <taxon>Rhabditida</taxon>
        <taxon>Tylenchina</taxon>
        <taxon>Tylenchomorpha</taxon>
        <taxon>Tylenchoidea</taxon>
        <taxon>Meloidogynidae</taxon>
        <taxon>Meloidogyninae</taxon>
        <taxon>Meloidogyne</taxon>
    </lineage>
</organism>
<sequence length="88" mass="10433">MKPKEFPIFGGIWHKRSYITIIHVKIFTIIIFKNLKKNWGIFNLNFSSIRKTKGIRKTKICPQMPKIGPQILARNRLNICPQYVKYQS</sequence>
<dbReference type="Proteomes" id="UP000580250">
    <property type="component" value="Unassembled WGS sequence"/>
</dbReference>
<comment type="caution">
    <text evidence="1">The sequence shown here is derived from an EMBL/GenBank/DDBJ whole genome shotgun (WGS) entry which is preliminary data.</text>
</comment>
<dbReference type="EMBL" id="CAJEWN010000044">
    <property type="protein sequence ID" value="CAD2149555.1"/>
    <property type="molecule type" value="Genomic_DNA"/>
</dbReference>
<dbReference type="AlphaFoldDB" id="A0A6V7U8X7"/>
<proteinExistence type="predicted"/>
<reference evidence="1 2" key="1">
    <citation type="submission" date="2020-08" db="EMBL/GenBank/DDBJ databases">
        <authorList>
            <person name="Koutsovoulos G."/>
            <person name="Danchin GJ E."/>
        </authorList>
    </citation>
    <scope>NUCLEOTIDE SEQUENCE [LARGE SCALE GENOMIC DNA]</scope>
</reference>
<gene>
    <name evidence="1" type="ORF">MENT_LOCUS9713</name>
</gene>
<protein>
    <submittedName>
        <fullName evidence="1">Uncharacterized protein</fullName>
    </submittedName>
</protein>